<evidence type="ECO:0000259" key="5">
    <source>
        <dbReference type="Pfam" id="PF01258"/>
    </source>
</evidence>
<dbReference type="InterPro" id="IPR000962">
    <property type="entry name" value="Znf_DskA_TraR"/>
</dbReference>
<feature type="domain" description="Zinc finger DksA/TraR C4-type" evidence="5">
    <location>
        <begin position="118"/>
        <end position="149"/>
    </location>
</feature>
<organism evidence="6 7">
    <name type="scientific">Dermacoccus barathri</name>
    <dbReference type="NCBI Taxonomy" id="322601"/>
    <lineage>
        <taxon>Bacteria</taxon>
        <taxon>Bacillati</taxon>
        <taxon>Actinomycetota</taxon>
        <taxon>Actinomycetes</taxon>
        <taxon>Micrococcales</taxon>
        <taxon>Dermacoccaceae</taxon>
        <taxon>Dermacoccus</taxon>
    </lineage>
</organism>
<sequence>MRMTRRDALEGVVHQNVTRTAADLPRGSTAAPVYADGMTFDARAALLAKRAETTQRLKGLDESFADIVESVRDSNLDDEHDPEGSTVAVSRAQVASLAQEGRQQLREIEAALRRLDDGAYGTCARCGGPIGDARLEARPTATLCIGCAQQENASPRR</sequence>
<dbReference type="SUPFAM" id="SSF57716">
    <property type="entry name" value="Glucocorticoid receptor-like (DNA-binding domain)"/>
    <property type="match status" value="1"/>
</dbReference>
<dbReference type="Gene3D" id="1.20.120.910">
    <property type="entry name" value="DksA, coiled-coil domain"/>
    <property type="match status" value="1"/>
</dbReference>
<keyword evidence="7" id="KW-1185">Reference proteome</keyword>
<dbReference type="PROSITE" id="PS51128">
    <property type="entry name" value="ZF_DKSA_2"/>
    <property type="match status" value="1"/>
</dbReference>
<dbReference type="InterPro" id="IPR037187">
    <property type="entry name" value="DnaK_N"/>
</dbReference>
<evidence type="ECO:0000313" key="6">
    <source>
        <dbReference type="EMBL" id="GAA1533345.1"/>
    </source>
</evidence>
<dbReference type="PANTHER" id="PTHR33823:SF2">
    <property type="entry name" value="RNA POLYMERASE-BINDING TRANSCRIPTION FACTOR DKSA"/>
    <property type="match status" value="1"/>
</dbReference>
<proteinExistence type="predicted"/>
<dbReference type="SUPFAM" id="SSF109635">
    <property type="entry name" value="DnaK suppressor protein DksA, alpha-hairpin domain"/>
    <property type="match status" value="1"/>
</dbReference>
<evidence type="ECO:0000256" key="2">
    <source>
        <dbReference type="ARBA" id="ARBA00022771"/>
    </source>
</evidence>
<keyword evidence="3" id="KW-0862">Zinc</keyword>
<keyword evidence="2" id="KW-0863">Zinc-finger</keyword>
<feature type="zinc finger region" description="dksA C4-type" evidence="4">
    <location>
        <begin position="123"/>
        <end position="147"/>
    </location>
</feature>
<keyword evidence="1" id="KW-0479">Metal-binding</keyword>
<evidence type="ECO:0000256" key="1">
    <source>
        <dbReference type="ARBA" id="ARBA00022723"/>
    </source>
</evidence>
<name>A0ABN2B641_9MICO</name>
<evidence type="ECO:0000313" key="7">
    <source>
        <dbReference type="Proteomes" id="UP001501288"/>
    </source>
</evidence>
<dbReference type="Pfam" id="PF01258">
    <property type="entry name" value="zf-dskA_traR"/>
    <property type="match status" value="1"/>
</dbReference>
<accession>A0ABN2B641</accession>
<dbReference type="EMBL" id="BAAANV010000014">
    <property type="protein sequence ID" value="GAA1533345.1"/>
    <property type="molecule type" value="Genomic_DNA"/>
</dbReference>
<reference evidence="6 7" key="1">
    <citation type="journal article" date="2019" name="Int. J. Syst. Evol. Microbiol.">
        <title>The Global Catalogue of Microorganisms (GCM) 10K type strain sequencing project: providing services to taxonomists for standard genome sequencing and annotation.</title>
        <authorList>
            <consortium name="The Broad Institute Genomics Platform"/>
            <consortium name="The Broad Institute Genome Sequencing Center for Infectious Disease"/>
            <person name="Wu L."/>
            <person name="Ma J."/>
        </authorList>
    </citation>
    <scope>NUCLEOTIDE SEQUENCE [LARGE SCALE GENOMIC DNA]</scope>
    <source>
        <strain evidence="6 7">JCM 14588</strain>
    </source>
</reference>
<comment type="caution">
    <text evidence="6">The sequence shown here is derived from an EMBL/GenBank/DDBJ whole genome shotgun (WGS) entry which is preliminary data.</text>
</comment>
<evidence type="ECO:0000256" key="3">
    <source>
        <dbReference type="ARBA" id="ARBA00022833"/>
    </source>
</evidence>
<dbReference type="PANTHER" id="PTHR33823">
    <property type="entry name" value="RNA POLYMERASE-BINDING TRANSCRIPTION FACTOR DKSA-RELATED"/>
    <property type="match status" value="1"/>
</dbReference>
<gene>
    <name evidence="6" type="ORF">GCM10009762_04290</name>
</gene>
<protein>
    <recommendedName>
        <fullName evidence="5">Zinc finger DksA/TraR C4-type domain-containing protein</fullName>
    </recommendedName>
</protein>
<evidence type="ECO:0000256" key="4">
    <source>
        <dbReference type="PROSITE-ProRule" id="PRU00510"/>
    </source>
</evidence>
<dbReference type="Proteomes" id="UP001501288">
    <property type="component" value="Unassembled WGS sequence"/>
</dbReference>